<evidence type="ECO:0000256" key="1">
    <source>
        <dbReference type="ARBA" id="ARBA00004167"/>
    </source>
</evidence>
<evidence type="ECO:0000256" key="5">
    <source>
        <dbReference type="PROSITE-ProRule" id="PRU00043"/>
    </source>
</evidence>
<dbReference type="OrthoDB" id="6096059at2759"/>
<feature type="compositionally biased region" description="Basic residues" evidence="6">
    <location>
        <begin position="1003"/>
        <end position="1012"/>
    </location>
</feature>
<sequence length="1067" mass="120428">MFREFLLVYYVLTGVSNVLCTNCGTYISNIPEVKAVNETHTGVVWNVTVDPLTNWTFQATKVNSFVITSNLDLQLKVENYFNFTLTSDTSAFLSFNIVNNSLDKEDTFWRNTSKGELKEIHFKVNCFGLDNVPKDIRVIIESVNEFPQHFNDSFPKIIKVNENTNYNTSVLSIFPYLIDSDIPTPQLKDFTYTVKTSNVQNDGTPWFYIPIASSDNLRVKASPDFDQLHKNNISILTLIVVVKAIDESGFEINTTLQIEIVDVDDLPPSFQYPGCQNNCSVTPYEAYTGPSWRGPIKVQPTDIIAKDQDSLGSSIKYSIKKSPNNYHSSFEIDQSTGAITQIGDVLTVNVLTIVATEDTANGFSQSATLLIRLSNDSSYLPETSKVKDDSSKLRLIVIVVGAISLVIIGILIFLVIFVYKRTKKKMTVVPKEQSPNTTVEDLVSDRPSTVDEKVNNWKQTIDPMQWPTVTSRRQQLDPLHLRDESTETEEMRSSSCSDSLNKIPYQIRLKETETGLQFNISLNSSDSWSLEVKQINGRTLQTRQKQYVRTFFNLTENNETNVLSFNVVKELDLEGFLKYIQIQISSIQLNFKCGAFDQREIAVLVGAVNEFAPYFKDRPYTYAMTEDKTNGTTIFTVPDHVVDKDVLRNGGFNYYIEQYKVQPSVDGRDYFQIKFSSSGLVTLKNSIDFDDLYRRGKPTYFMLNLTAEDTTNLKSWTTLNVSIIDVDDQKPMFSMCVPPCQKAQYRTNTQVGYRGVLGIKPMEVFAKDPDTFNNSIVYTLEPGNRRFSQQLFDDATLLVTLSSLDDFKYQHYRCGRPETHVQYVCATMPEGSIQNKHAGSSESNQWKCLQKIQIHSIIRSSTRWSQATEDSAKQLFDDATLLVTLGNGTSVTPPPVGKSVNDDTGNLKLVIIILAVVSLLIIIVIIIVFVVYHKKVAKAVRPADDGKEGSADISHSQNWQAMNSGSKTELLASDMLNPALMATPDGRGNTLLPLTKDSATGTGKKRSRRRNRNKEPEIFDGTREYEGKLDMEFFTDANTKSKIKQSTRSRDTKTDPKYWITIPNDDE</sequence>
<dbReference type="InterPro" id="IPR002126">
    <property type="entry name" value="Cadherin-like_dom"/>
</dbReference>
<protein>
    <recommendedName>
        <fullName evidence="9">Cadherin domain-containing protein</fullName>
    </recommendedName>
</protein>
<gene>
    <name evidence="10" type="ORF">MEDL_57614</name>
</gene>
<feature type="transmembrane region" description="Helical" evidence="7">
    <location>
        <begin position="909"/>
        <end position="932"/>
    </location>
</feature>
<keyword evidence="4" id="KW-0325">Glycoprotein</keyword>
<proteinExistence type="predicted"/>
<accession>A0A8S3UJ51</accession>
<evidence type="ECO:0000256" key="7">
    <source>
        <dbReference type="SAM" id="Phobius"/>
    </source>
</evidence>
<evidence type="ECO:0000256" key="6">
    <source>
        <dbReference type="SAM" id="MobiDB-lite"/>
    </source>
</evidence>
<dbReference type="PANTHER" id="PTHR24028">
    <property type="entry name" value="CADHERIN-87A"/>
    <property type="match status" value="1"/>
</dbReference>
<evidence type="ECO:0000256" key="4">
    <source>
        <dbReference type="ARBA" id="ARBA00023180"/>
    </source>
</evidence>
<evidence type="ECO:0000313" key="11">
    <source>
        <dbReference type="Proteomes" id="UP000683360"/>
    </source>
</evidence>
<dbReference type="Proteomes" id="UP000683360">
    <property type="component" value="Unassembled WGS sequence"/>
</dbReference>
<keyword evidence="2 7" id="KW-0812">Transmembrane</keyword>
<dbReference type="Gene3D" id="2.60.40.60">
    <property type="entry name" value="Cadherins"/>
    <property type="match status" value="2"/>
</dbReference>
<keyword evidence="8" id="KW-0732">Signal</keyword>
<keyword evidence="5" id="KW-0106">Calcium</keyword>
<dbReference type="SMART" id="SM00112">
    <property type="entry name" value="CA"/>
    <property type="match status" value="3"/>
</dbReference>
<keyword evidence="3 7" id="KW-1133">Transmembrane helix</keyword>
<comment type="subcellular location">
    <subcellularLocation>
        <location evidence="1">Membrane</location>
        <topology evidence="1">Single-pass membrane protein</topology>
    </subcellularLocation>
</comment>
<feature type="signal peptide" evidence="8">
    <location>
        <begin position="1"/>
        <end position="20"/>
    </location>
</feature>
<dbReference type="PANTHER" id="PTHR24028:SF328">
    <property type="entry name" value="CADHERIN-3"/>
    <property type="match status" value="1"/>
</dbReference>
<keyword evidence="11" id="KW-1185">Reference proteome</keyword>
<feature type="domain" description="Cadherin" evidence="9">
    <location>
        <begin position="152"/>
        <end position="270"/>
    </location>
</feature>
<comment type="caution">
    <text evidence="10">The sequence shown here is derived from an EMBL/GenBank/DDBJ whole genome shotgun (WGS) entry which is preliminary data.</text>
</comment>
<evidence type="ECO:0000256" key="3">
    <source>
        <dbReference type="ARBA" id="ARBA00022989"/>
    </source>
</evidence>
<feature type="chain" id="PRO_5035727231" description="Cadherin domain-containing protein" evidence="8">
    <location>
        <begin position="21"/>
        <end position="1067"/>
    </location>
</feature>
<dbReference type="SUPFAM" id="SSF49313">
    <property type="entry name" value="Cadherin-like"/>
    <property type="match status" value="1"/>
</dbReference>
<feature type="domain" description="Cadherin" evidence="9">
    <location>
        <begin position="616"/>
        <end position="733"/>
    </location>
</feature>
<dbReference type="AlphaFoldDB" id="A0A8S3UJ51"/>
<dbReference type="InterPro" id="IPR015919">
    <property type="entry name" value="Cadherin-like_sf"/>
</dbReference>
<dbReference type="GO" id="GO:0007156">
    <property type="term" value="P:homophilic cell adhesion via plasma membrane adhesion molecules"/>
    <property type="evidence" value="ECO:0007669"/>
    <property type="project" value="InterPro"/>
</dbReference>
<evidence type="ECO:0000259" key="9">
    <source>
        <dbReference type="PROSITE" id="PS50268"/>
    </source>
</evidence>
<dbReference type="GO" id="GO:0005509">
    <property type="term" value="F:calcium ion binding"/>
    <property type="evidence" value="ECO:0007669"/>
    <property type="project" value="UniProtKB-UniRule"/>
</dbReference>
<evidence type="ECO:0000256" key="2">
    <source>
        <dbReference type="ARBA" id="ARBA00022692"/>
    </source>
</evidence>
<dbReference type="GO" id="GO:0005886">
    <property type="term" value="C:plasma membrane"/>
    <property type="evidence" value="ECO:0007669"/>
    <property type="project" value="TreeGrafter"/>
</dbReference>
<reference evidence="10" key="1">
    <citation type="submission" date="2021-03" db="EMBL/GenBank/DDBJ databases">
        <authorList>
            <person name="Bekaert M."/>
        </authorList>
    </citation>
    <scope>NUCLEOTIDE SEQUENCE</scope>
</reference>
<dbReference type="PROSITE" id="PS50268">
    <property type="entry name" value="CADHERIN_2"/>
    <property type="match status" value="2"/>
</dbReference>
<feature type="region of interest" description="Disordered" evidence="6">
    <location>
        <begin position="1036"/>
        <end position="1067"/>
    </location>
</feature>
<evidence type="ECO:0000313" key="10">
    <source>
        <dbReference type="EMBL" id="CAG2245580.1"/>
    </source>
</evidence>
<dbReference type="EMBL" id="CAJPWZ010002780">
    <property type="protein sequence ID" value="CAG2245580.1"/>
    <property type="molecule type" value="Genomic_DNA"/>
</dbReference>
<keyword evidence="7" id="KW-0472">Membrane</keyword>
<evidence type="ECO:0000256" key="8">
    <source>
        <dbReference type="SAM" id="SignalP"/>
    </source>
</evidence>
<dbReference type="InterPro" id="IPR050174">
    <property type="entry name" value="Protocadherin/Cadherin-CA"/>
</dbReference>
<feature type="transmembrane region" description="Helical" evidence="7">
    <location>
        <begin position="395"/>
        <end position="419"/>
    </location>
</feature>
<organism evidence="10 11">
    <name type="scientific">Mytilus edulis</name>
    <name type="common">Blue mussel</name>
    <dbReference type="NCBI Taxonomy" id="6550"/>
    <lineage>
        <taxon>Eukaryota</taxon>
        <taxon>Metazoa</taxon>
        <taxon>Spiralia</taxon>
        <taxon>Lophotrochozoa</taxon>
        <taxon>Mollusca</taxon>
        <taxon>Bivalvia</taxon>
        <taxon>Autobranchia</taxon>
        <taxon>Pteriomorphia</taxon>
        <taxon>Mytilida</taxon>
        <taxon>Mytiloidea</taxon>
        <taxon>Mytilidae</taxon>
        <taxon>Mytilinae</taxon>
        <taxon>Mytilus</taxon>
    </lineage>
</organism>
<feature type="region of interest" description="Disordered" evidence="6">
    <location>
        <begin position="984"/>
        <end position="1019"/>
    </location>
</feature>
<dbReference type="CDD" id="cd11304">
    <property type="entry name" value="Cadherin_repeat"/>
    <property type="match status" value="2"/>
</dbReference>
<name>A0A8S3UJ51_MYTED</name>